<keyword evidence="4" id="KW-1185">Reference proteome</keyword>
<dbReference type="Pfam" id="PF24563">
    <property type="entry name" value="KH_Mug60-KHD4"/>
    <property type="match status" value="1"/>
</dbReference>
<dbReference type="Pfam" id="PF00013">
    <property type="entry name" value="KH_1"/>
    <property type="match status" value="1"/>
</dbReference>
<evidence type="ECO:0000313" key="4">
    <source>
        <dbReference type="Proteomes" id="UP000009328"/>
    </source>
</evidence>
<dbReference type="PROSITE" id="PS50084">
    <property type="entry name" value="KH_TYPE_1"/>
    <property type="match status" value="1"/>
</dbReference>
<reference evidence="3 4" key="1">
    <citation type="journal article" date="2012" name="Eukaryot. Cell">
        <title>Draft genome sequence of Wickerhamomyces ciferrii NRRL Y-1031 F-60-10.</title>
        <authorList>
            <person name="Schneider J."/>
            <person name="Andrea H."/>
            <person name="Blom J."/>
            <person name="Jaenicke S."/>
            <person name="Ruckert C."/>
            <person name="Schorsch C."/>
            <person name="Szczepanowski R."/>
            <person name="Farwick M."/>
            <person name="Goesmann A."/>
            <person name="Puhler A."/>
            <person name="Schaffer S."/>
            <person name="Tauch A."/>
            <person name="Kohler T."/>
            <person name="Brinkrolf K."/>
        </authorList>
    </citation>
    <scope>NUCLEOTIDE SEQUENCE [LARGE SCALE GENOMIC DNA]</scope>
    <source>
        <strain evidence="4">ATCC 14091 / BCRC 22168 / CBS 111 / JCM 3599 / NBRC 0793 / NRRL Y-1031 F-60-10</strain>
    </source>
</reference>
<feature type="domain" description="K Homology" evidence="2">
    <location>
        <begin position="530"/>
        <end position="610"/>
    </location>
</feature>
<dbReference type="SMART" id="SM00322">
    <property type="entry name" value="KH"/>
    <property type="match status" value="2"/>
</dbReference>
<dbReference type="InterPro" id="IPR056553">
    <property type="entry name" value="KH_Mug60-KHD4"/>
</dbReference>
<dbReference type="FunCoup" id="K0KUD7">
    <property type="interactions" value="28"/>
</dbReference>
<dbReference type="Gene3D" id="3.30.1370.10">
    <property type="entry name" value="K Homology domain, type 1"/>
    <property type="match status" value="1"/>
</dbReference>
<dbReference type="HOGENOM" id="CLU_012167_0_0_1"/>
<evidence type="ECO:0000259" key="2">
    <source>
        <dbReference type="SMART" id="SM00322"/>
    </source>
</evidence>
<dbReference type="AlphaFoldDB" id="K0KUD7"/>
<feature type="domain" description="K Homology" evidence="2">
    <location>
        <begin position="226"/>
        <end position="303"/>
    </location>
</feature>
<sequence length="909" mass="104082">MSVETSTSTRSNLLSAGQTASLHDDFFGAIPLQYTYLIKSDRSRYLYESSTGLWSDIDPSNTFILSQLTDKANTSYKIIDNFNRINSNLDPQHEQVSICDSRGNEHLLNLKIAHKGEAIHKKHSQLLENYQKVDFKTLLVDKGKFKGIFQEGNIAPDFKILLDELANYGGVEILVSKEIEHFNVSLAFEPPNDLIDQNIYIYILGDSDDTTFAETRLRILLDNYLDLFVDSVDIPLSLLPLVGGVSFGDFRAIAKETGVNIYLPSLLPELYHHSKKRNLNSVYLSGLEAQVLLAKKLMLDIIEKRKTNIIYKNISMLKYKKDSTLLSKKDDVSSVMYKHGVFIQLPPLGSKDTTVHFQGCSSDLIERAIVDFTNFSNEIIYANLWFHKDTIENNYHTPADLNVNVEELQDLVSRISIASNVTIYINVFNASFQIIGSQDDILKAVKLFSSYSKQLYLDCECAIDAKIELGLAYHEFISGKKNGKISKIMNNFKTSTINFEPLNDYSLLVDLKSVDFNDFINAYDQLQNEFPSEVRFYIPESFHRQIIGTGGSLIQSIMRKYNVFIKFSNSYDLKNNFKSHVRYDNVIVRCPFKNSSNIPLVKNELNNLLINNENTTFFNTFFKISRNQFRLFDFDKIQQIEKKTSTFVRFPNTEPNDFQLVEVLGTENHSANATKLFVNELAESYEFKISFSKKFNDTFTDLNKEFVEKIKVPFKILYNFEIMGLDRKTTSLVPYHSLILSFLPESDLFLEDAITHLTGFLRENEFMIIDRGELSNADTIVQGSASRYSQFSQNYNNVKSGNPFNKQHGSAGQVHANYDTNFSKYPFQPPSTTLPLQLPQSQQLYQLPNSQERIMVSQPTIVQPLGVNFSEQKILNAQNQAFEKRPATHNGYDNINVNSKPNFFQRRPF</sequence>
<dbReference type="STRING" id="1206466.K0KUD7"/>
<dbReference type="eggNOG" id="KOG2208">
    <property type="taxonomic scope" value="Eukaryota"/>
</dbReference>
<dbReference type="InterPro" id="IPR004088">
    <property type="entry name" value="KH_dom_type_1"/>
</dbReference>
<dbReference type="InParanoid" id="K0KUD7"/>
<dbReference type="EMBL" id="CAIF01000179">
    <property type="protein sequence ID" value="CCH45049.1"/>
    <property type="molecule type" value="Genomic_DNA"/>
</dbReference>
<gene>
    <name evidence="3" type="ORF">BN7_4627</name>
</gene>
<accession>K0KUD7</accession>
<dbReference type="InterPro" id="IPR004087">
    <property type="entry name" value="KH_dom"/>
</dbReference>
<keyword evidence="1" id="KW-0694">RNA-binding</keyword>
<dbReference type="CDD" id="cd22453">
    <property type="entry name" value="KH-I_MUG60_like"/>
    <property type="match status" value="1"/>
</dbReference>
<comment type="caution">
    <text evidence="3">The sequence shown here is derived from an EMBL/GenBank/DDBJ whole genome shotgun (WGS) entry which is preliminary data.</text>
</comment>
<dbReference type="SUPFAM" id="SSF54791">
    <property type="entry name" value="Eukaryotic type KH-domain (KH-domain type I)"/>
    <property type="match status" value="2"/>
</dbReference>
<evidence type="ECO:0000256" key="1">
    <source>
        <dbReference type="PROSITE-ProRule" id="PRU00117"/>
    </source>
</evidence>
<organism evidence="3 4">
    <name type="scientific">Wickerhamomyces ciferrii (strain ATCC 14091 / BCRC 22168 / CBS 111 / JCM 3599 / NBRC 0793 / NRRL Y-1031 F-60-10)</name>
    <name type="common">Yeast</name>
    <name type="synonym">Pichia ciferrii</name>
    <dbReference type="NCBI Taxonomy" id="1206466"/>
    <lineage>
        <taxon>Eukaryota</taxon>
        <taxon>Fungi</taxon>
        <taxon>Dikarya</taxon>
        <taxon>Ascomycota</taxon>
        <taxon>Saccharomycotina</taxon>
        <taxon>Saccharomycetes</taxon>
        <taxon>Phaffomycetales</taxon>
        <taxon>Wickerhamomycetaceae</taxon>
        <taxon>Wickerhamomyces</taxon>
    </lineage>
</organism>
<evidence type="ECO:0000313" key="3">
    <source>
        <dbReference type="EMBL" id="CCH45049.1"/>
    </source>
</evidence>
<protein>
    <recommendedName>
        <fullName evidence="2">K Homology domain-containing protein</fullName>
    </recommendedName>
</protein>
<name>K0KUD7_WICCF</name>
<proteinExistence type="predicted"/>
<dbReference type="GO" id="GO:0003723">
    <property type="term" value="F:RNA binding"/>
    <property type="evidence" value="ECO:0007669"/>
    <property type="project" value="UniProtKB-UniRule"/>
</dbReference>
<dbReference type="Proteomes" id="UP000009328">
    <property type="component" value="Unassembled WGS sequence"/>
</dbReference>
<dbReference type="InterPro" id="IPR036612">
    <property type="entry name" value="KH_dom_type_1_sf"/>
</dbReference>